<dbReference type="Proteomes" id="UP001187343">
    <property type="component" value="Unassembled WGS sequence"/>
</dbReference>
<protein>
    <submittedName>
        <fullName evidence="3">Uncharacterized protein</fullName>
    </submittedName>
</protein>
<sequence length="83" mass="9679">MRNETANVLNEVTPDLQHSDQLWWLFALFIIIFFIILMCYMLRKRIFRCFSKAEPLCNDSENRNPESGVPVKVRSDSPDSLSA</sequence>
<evidence type="ECO:0000256" key="2">
    <source>
        <dbReference type="SAM" id="Phobius"/>
    </source>
</evidence>
<keyword evidence="4" id="KW-1185">Reference proteome</keyword>
<gene>
    <name evidence="3" type="ORF">Q8A67_006071</name>
</gene>
<evidence type="ECO:0000313" key="4">
    <source>
        <dbReference type="Proteomes" id="UP001187343"/>
    </source>
</evidence>
<feature type="region of interest" description="Disordered" evidence="1">
    <location>
        <begin position="56"/>
        <end position="83"/>
    </location>
</feature>
<keyword evidence="2" id="KW-0472">Membrane</keyword>
<evidence type="ECO:0000313" key="3">
    <source>
        <dbReference type="EMBL" id="KAK2907086.1"/>
    </source>
</evidence>
<accession>A0AA88Q1H2</accession>
<dbReference type="EMBL" id="JAUYZG010000005">
    <property type="protein sequence ID" value="KAK2907086.1"/>
    <property type="molecule type" value="Genomic_DNA"/>
</dbReference>
<keyword evidence="2" id="KW-0812">Transmembrane</keyword>
<keyword evidence="2" id="KW-1133">Transmembrane helix</keyword>
<feature type="transmembrane region" description="Helical" evidence="2">
    <location>
        <begin position="22"/>
        <end position="42"/>
    </location>
</feature>
<organism evidence="3 4">
    <name type="scientific">Cirrhinus molitorella</name>
    <name type="common">mud carp</name>
    <dbReference type="NCBI Taxonomy" id="172907"/>
    <lineage>
        <taxon>Eukaryota</taxon>
        <taxon>Metazoa</taxon>
        <taxon>Chordata</taxon>
        <taxon>Craniata</taxon>
        <taxon>Vertebrata</taxon>
        <taxon>Euteleostomi</taxon>
        <taxon>Actinopterygii</taxon>
        <taxon>Neopterygii</taxon>
        <taxon>Teleostei</taxon>
        <taxon>Ostariophysi</taxon>
        <taxon>Cypriniformes</taxon>
        <taxon>Cyprinidae</taxon>
        <taxon>Labeoninae</taxon>
        <taxon>Labeonini</taxon>
        <taxon>Cirrhinus</taxon>
    </lineage>
</organism>
<reference evidence="3" key="1">
    <citation type="submission" date="2023-08" db="EMBL/GenBank/DDBJ databases">
        <title>Chromosome-level Genome Assembly of mud carp (Cirrhinus molitorella).</title>
        <authorList>
            <person name="Liu H."/>
        </authorList>
    </citation>
    <scope>NUCLEOTIDE SEQUENCE</scope>
    <source>
        <strain evidence="3">Prfri</strain>
        <tissue evidence="3">Muscle</tissue>
    </source>
</reference>
<dbReference type="AlphaFoldDB" id="A0AA88Q1H2"/>
<comment type="caution">
    <text evidence="3">The sequence shown here is derived from an EMBL/GenBank/DDBJ whole genome shotgun (WGS) entry which is preliminary data.</text>
</comment>
<name>A0AA88Q1H2_9TELE</name>
<proteinExistence type="predicted"/>
<evidence type="ECO:0000256" key="1">
    <source>
        <dbReference type="SAM" id="MobiDB-lite"/>
    </source>
</evidence>